<dbReference type="GO" id="GO:0016020">
    <property type="term" value="C:membrane"/>
    <property type="evidence" value="ECO:0007669"/>
    <property type="project" value="UniProtKB-SubCell"/>
</dbReference>
<keyword evidence="4 5" id="KW-0472">Membrane</keyword>
<gene>
    <name evidence="7" type="ORF">GPM918_LOCUS20442</name>
    <name evidence="8" type="ORF">SRO942_LOCUS20439</name>
</gene>
<feature type="transmembrane region" description="Helical" evidence="5">
    <location>
        <begin position="157"/>
        <end position="182"/>
    </location>
</feature>
<sequence>MLCIITFCNILIATLLFLFIFLIVYINRRQFQQDISILLTMNTCLASFLTCFAVIIMTLSNLFGSFLIVKMKFCYVWGLFYDIFECSIYHSYTLQAFFRLCRVIFYKKKHLLKYRLYIRLIGAQWMLSFLFLLPAILLKHYTQLPNQKYCLIAYTNVPIQIYVIFMIYTIPLISILTTYLCITFYIRRTSTATTIATITRRQQQNLRDLVVLRQIVLLITVLVILRFPTVIFIVDAAITHHLYKLTYEFVALITSLCLIIIAIITLCITPQIKNLIRLMQIHSTTSTVAQMPMIVVAIELANNPNNCSPATK</sequence>
<evidence type="ECO:0000313" key="7">
    <source>
        <dbReference type="EMBL" id="CAF1136030.1"/>
    </source>
</evidence>
<evidence type="ECO:0000259" key="6">
    <source>
        <dbReference type="PROSITE" id="PS50262"/>
    </source>
</evidence>
<keyword evidence="9" id="KW-1185">Reference proteome</keyword>
<feature type="domain" description="G-protein coupled receptors family 1 profile" evidence="6">
    <location>
        <begin position="16"/>
        <end position="273"/>
    </location>
</feature>
<comment type="caution">
    <text evidence="7">The sequence shown here is derived from an EMBL/GenBank/DDBJ whole genome shotgun (WGS) entry which is preliminary data.</text>
</comment>
<dbReference type="EMBL" id="CAJNOQ010006456">
    <property type="protein sequence ID" value="CAF1136030.1"/>
    <property type="molecule type" value="Genomic_DNA"/>
</dbReference>
<dbReference type="InterPro" id="IPR017452">
    <property type="entry name" value="GPCR_Rhodpsn_7TM"/>
</dbReference>
<feature type="transmembrane region" description="Helical" evidence="5">
    <location>
        <begin position="46"/>
        <end position="69"/>
    </location>
</feature>
<evidence type="ECO:0000313" key="8">
    <source>
        <dbReference type="EMBL" id="CAF3899711.1"/>
    </source>
</evidence>
<name>A0A814RNE3_9BILA</name>
<keyword evidence="3 5" id="KW-1133">Transmembrane helix</keyword>
<proteinExistence type="predicted"/>
<evidence type="ECO:0000256" key="3">
    <source>
        <dbReference type="ARBA" id="ARBA00022989"/>
    </source>
</evidence>
<organism evidence="7 9">
    <name type="scientific">Didymodactylos carnosus</name>
    <dbReference type="NCBI Taxonomy" id="1234261"/>
    <lineage>
        <taxon>Eukaryota</taxon>
        <taxon>Metazoa</taxon>
        <taxon>Spiralia</taxon>
        <taxon>Gnathifera</taxon>
        <taxon>Rotifera</taxon>
        <taxon>Eurotatoria</taxon>
        <taxon>Bdelloidea</taxon>
        <taxon>Philodinida</taxon>
        <taxon>Philodinidae</taxon>
        <taxon>Didymodactylos</taxon>
    </lineage>
</organism>
<feature type="transmembrane region" description="Helical" evidence="5">
    <location>
        <begin position="116"/>
        <end position="137"/>
    </location>
</feature>
<protein>
    <recommendedName>
        <fullName evidence="6">G-protein coupled receptors family 1 profile domain-containing protein</fullName>
    </recommendedName>
</protein>
<evidence type="ECO:0000256" key="4">
    <source>
        <dbReference type="ARBA" id="ARBA00023136"/>
    </source>
</evidence>
<evidence type="ECO:0000256" key="1">
    <source>
        <dbReference type="ARBA" id="ARBA00004370"/>
    </source>
</evidence>
<dbReference type="Gene3D" id="1.20.1070.10">
    <property type="entry name" value="Rhodopsin 7-helix transmembrane proteins"/>
    <property type="match status" value="1"/>
</dbReference>
<dbReference type="AlphaFoldDB" id="A0A814RNE3"/>
<feature type="transmembrane region" description="Helical" evidence="5">
    <location>
        <begin position="249"/>
        <end position="269"/>
    </location>
</feature>
<dbReference type="Proteomes" id="UP000663829">
    <property type="component" value="Unassembled WGS sequence"/>
</dbReference>
<evidence type="ECO:0000256" key="5">
    <source>
        <dbReference type="SAM" id="Phobius"/>
    </source>
</evidence>
<dbReference type="PROSITE" id="PS50262">
    <property type="entry name" value="G_PROTEIN_RECEP_F1_2"/>
    <property type="match status" value="1"/>
</dbReference>
<dbReference type="CDD" id="cd00637">
    <property type="entry name" value="7tm_classA_rhodopsin-like"/>
    <property type="match status" value="1"/>
</dbReference>
<dbReference type="Proteomes" id="UP000681722">
    <property type="component" value="Unassembled WGS sequence"/>
</dbReference>
<dbReference type="EMBL" id="CAJOBC010006456">
    <property type="protein sequence ID" value="CAF3899711.1"/>
    <property type="molecule type" value="Genomic_DNA"/>
</dbReference>
<keyword evidence="2 5" id="KW-0812">Transmembrane</keyword>
<evidence type="ECO:0000313" key="9">
    <source>
        <dbReference type="Proteomes" id="UP000663829"/>
    </source>
</evidence>
<comment type="subcellular location">
    <subcellularLocation>
        <location evidence="1">Membrane</location>
    </subcellularLocation>
</comment>
<dbReference type="SUPFAM" id="SSF81321">
    <property type="entry name" value="Family A G protein-coupled receptor-like"/>
    <property type="match status" value="1"/>
</dbReference>
<accession>A0A814RNE3</accession>
<reference evidence="7" key="1">
    <citation type="submission" date="2021-02" db="EMBL/GenBank/DDBJ databases">
        <authorList>
            <person name="Nowell W R."/>
        </authorList>
    </citation>
    <scope>NUCLEOTIDE SEQUENCE</scope>
</reference>
<evidence type="ECO:0000256" key="2">
    <source>
        <dbReference type="ARBA" id="ARBA00022692"/>
    </source>
</evidence>
<feature type="transmembrane region" description="Helical" evidence="5">
    <location>
        <begin position="210"/>
        <end position="234"/>
    </location>
</feature>
<feature type="transmembrane region" description="Helical" evidence="5">
    <location>
        <begin position="7"/>
        <end position="26"/>
    </location>
</feature>